<dbReference type="Pfam" id="PF22733">
    <property type="entry name" value="NNH1"/>
    <property type="match status" value="1"/>
</dbReference>
<dbReference type="InterPro" id="IPR027417">
    <property type="entry name" value="P-loop_NTPase"/>
</dbReference>
<sequence length="1030" mass="112819">MTGFETVLLRVAGTAAGTLVKSLLARAPGAGLAADPALPVQRWRKPPGKLGDGEMRRLAEALAERLGPECAALPEHERLAALDAAGDAFAALGPLDTQALFAADLDPSALAAALPGPPAGLSPAAEVLYGRLVRLCCAHAVEYVTTLPGFGARADVELVRRTGELARSLDRLQEGADGSAYAFEERYAQYIAETHSRLQLFGLTLSHAREEWPLDLAYISLAVTGEQLLEDPGRHSAMKTELALGTSERVLLRGPAGSGKSTLVQWLALNAARRSFKVGLRHWNTLVPFVLRLRSFNSPEGLPMPENWLRASGVPLRAPDGWVEDLLSEGRALVLIDGVDEVPSKLRSRTEEWLRSLLAAYPRARYVVTTRPSAVPEDWLTGQAFSLLSLLPMERADVSAFITHWHDSARAECGSEEERDTLDRYEGSLIRSVGSRRDLGWLASNPLMCALLCALNRDRHMHLPRARKELYDAALDMLLVRRDTERDISGVEGVYLSRDEQTLLLQRLAYWLIRNGQLEASRGEAEEMVGEWLGAMPQVRAQAGAEQVFRHLLIRSGLLRETVPGSVHFVHRTFQDYLGAKAAVEARDFGVLVGNAHEDTWEDVIRMAVGHARPDERARLLRQLLRRADKVKRDQNRLVLLAAACLEHAPELDPEVWHEVQARTAHLLPPHSVGQAEELAKAGELVLELLPDPAGLDEQQAAAIIRTAALVNGDRALQVIAGFRRDDRYDVVHELSDAWGRFRTDDYADAVLADAPVRVGHLHVRTREQLAALGRLPHVRRVHLTWNGALPAEISGRRDLEWLVIHRNPALTDLAPLAGHPTLRHLGVLDCPEVTGIEVVTELSADSLAFGYLRDGLSLAPLAAVGGLTSLVIGFEPEQRAIGDVPAAEGLASLALWQGARRMTLDGIERWPGVTDLTIAGSLQYRQLVHSLPLPELDSLQIRHAAPVSAAALVPYRRLRELVLIRCMFEGTLEPLAELPGLRLLVLSECLGTVDLSPLAAVDGLVVEVDRRTGVVGTESIPPERLVYKN</sequence>
<dbReference type="GeneID" id="95589410"/>
<dbReference type="PANTHER" id="PTHR46844">
    <property type="entry name" value="SLR5058 PROTEIN"/>
    <property type="match status" value="1"/>
</dbReference>
<dbReference type="Pfam" id="PF05729">
    <property type="entry name" value="NACHT"/>
    <property type="match status" value="1"/>
</dbReference>
<dbReference type="SUPFAM" id="SSF52047">
    <property type="entry name" value="RNI-like"/>
    <property type="match status" value="1"/>
</dbReference>
<keyword evidence="1" id="KW-0547">Nucleotide-binding</keyword>
<dbReference type="InterPro" id="IPR032675">
    <property type="entry name" value="LRR_dom_sf"/>
</dbReference>
<evidence type="ECO:0000256" key="2">
    <source>
        <dbReference type="ARBA" id="ARBA00022840"/>
    </source>
</evidence>
<dbReference type="InterPro" id="IPR007111">
    <property type="entry name" value="NACHT_NTPase"/>
</dbReference>
<dbReference type="EMBL" id="BNEC01000005">
    <property type="protein sequence ID" value="GHI71166.1"/>
    <property type="molecule type" value="Genomic_DNA"/>
</dbReference>
<dbReference type="Gene3D" id="3.40.50.300">
    <property type="entry name" value="P-loop containing nucleotide triphosphate hydrolases"/>
    <property type="match status" value="1"/>
</dbReference>
<dbReference type="Proteomes" id="UP000613974">
    <property type="component" value="Unassembled WGS sequence"/>
</dbReference>
<feature type="domain" description="NACHT" evidence="3">
    <location>
        <begin position="248"/>
        <end position="585"/>
    </location>
</feature>
<dbReference type="GO" id="GO:0005524">
    <property type="term" value="F:ATP binding"/>
    <property type="evidence" value="ECO:0007669"/>
    <property type="project" value="UniProtKB-KW"/>
</dbReference>
<name>A0ABQ3SSP8_9ACTN</name>
<evidence type="ECO:0000256" key="1">
    <source>
        <dbReference type="ARBA" id="ARBA00022741"/>
    </source>
</evidence>
<gene>
    <name evidence="4" type="ORF">Snoj_50840</name>
</gene>
<organism evidence="4 5">
    <name type="scientific">Streptomyces nojiriensis</name>
    <dbReference type="NCBI Taxonomy" id="66374"/>
    <lineage>
        <taxon>Bacteria</taxon>
        <taxon>Bacillati</taxon>
        <taxon>Actinomycetota</taxon>
        <taxon>Actinomycetes</taxon>
        <taxon>Kitasatosporales</taxon>
        <taxon>Streptomycetaceae</taxon>
        <taxon>Streptomyces</taxon>
    </lineage>
</organism>
<reference evidence="5" key="1">
    <citation type="submission" date="2023-07" db="EMBL/GenBank/DDBJ databases">
        <title>Whole genome shotgun sequence of Streptomyces nojiriensis NBRC 13794.</title>
        <authorList>
            <person name="Komaki H."/>
            <person name="Tamura T."/>
        </authorList>
    </citation>
    <scope>NUCLEOTIDE SEQUENCE [LARGE SCALE GENOMIC DNA]</scope>
    <source>
        <strain evidence="5">NBRC 13794</strain>
    </source>
</reference>
<keyword evidence="2 4" id="KW-0067">ATP-binding</keyword>
<evidence type="ECO:0000313" key="4">
    <source>
        <dbReference type="EMBL" id="GHI71166.1"/>
    </source>
</evidence>
<dbReference type="InterPro" id="IPR054547">
    <property type="entry name" value="NNH1"/>
</dbReference>
<dbReference type="RefSeq" id="WP_189735807.1">
    <property type="nucleotide sequence ID" value="NZ_BMRL01000004.1"/>
</dbReference>
<protein>
    <submittedName>
        <fullName evidence="4">ATP-binding protein</fullName>
    </submittedName>
</protein>
<accession>A0ABQ3SSP8</accession>
<evidence type="ECO:0000313" key="5">
    <source>
        <dbReference type="Proteomes" id="UP000613974"/>
    </source>
</evidence>
<dbReference type="PANTHER" id="PTHR46844:SF1">
    <property type="entry name" value="SLR5058 PROTEIN"/>
    <property type="match status" value="1"/>
</dbReference>
<dbReference type="PROSITE" id="PS50837">
    <property type="entry name" value="NACHT"/>
    <property type="match status" value="1"/>
</dbReference>
<dbReference type="SUPFAM" id="SSF52540">
    <property type="entry name" value="P-loop containing nucleoside triphosphate hydrolases"/>
    <property type="match status" value="1"/>
</dbReference>
<proteinExistence type="predicted"/>
<evidence type="ECO:0000259" key="3">
    <source>
        <dbReference type="PROSITE" id="PS50837"/>
    </source>
</evidence>
<dbReference type="Gene3D" id="3.80.10.10">
    <property type="entry name" value="Ribonuclease Inhibitor"/>
    <property type="match status" value="1"/>
</dbReference>
<keyword evidence="5" id="KW-1185">Reference proteome</keyword>
<comment type="caution">
    <text evidence="4">The sequence shown here is derived from an EMBL/GenBank/DDBJ whole genome shotgun (WGS) entry which is preliminary data.</text>
</comment>